<evidence type="ECO:0000256" key="2">
    <source>
        <dbReference type="PIRSR" id="PIRSR640198-2"/>
    </source>
</evidence>
<dbReference type="PANTHER" id="PTHR13504:SF38">
    <property type="entry name" value="FIDO DOMAIN-CONTAINING PROTEIN"/>
    <property type="match status" value="1"/>
</dbReference>
<dbReference type="EMBL" id="JAMYBS010000007">
    <property type="protein sequence ID" value="MCO7544864.1"/>
    <property type="molecule type" value="Genomic_DNA"/>
</dbReference>
<feature type="binding site" evidence="2">
    <location>
        <begin position="251"/>
        <end position="252"/>
    </location>
    <ligand>
        <name>ATP</name>
        <dbReference type="ChEBI" id="CHEBI:30616"/>
    </ligand>
</feature>
<dbReference type="PANTHER" id="PTHR13504">
    <property type="entry name" value="FIDO DOMAIN-CONTAINING PROTEIN DDB_G0283145"/>
    <property type="match status" value="1"/>
</dbReference>
<dbReference type="PROSITE" id="PS51459">
    <property type="entry name" value="FIDO"/>
    <property type="match status" value="1"/>
</dbReference>
<gene>
    <name evidence="4" type="ORF">NJF43_08890</name>
</gene>
<dbReference type="InterPro" id="IPR003812">
    <property type="entry name" value="Fido"/>
</dbReference>
<dbReference type="SUPFAM" id="SSF140931">
    <property type="entry name" value="Fic-like"/>
    <property type="match status" value="1"/>
</dbReference>
<feature type="active site" evidence="1">
    <location>
        <position position="210"/>
    </location>
</feature>
<evidence type="ECO:0000313" key="5">
    <source>
        <dbReference type="Proteomes" id="UP001165292"/>
    </source>
</evidence>
<organism evidence="4 5">
    <name type="scientific">Stutzerimonas nitrititolerans</name>
    <dbReference type="NCBI Taxonomy" id="2482751"/>
    <lineage>
        <taxon>Bacteria</taxon>
        <taxon>Pseudomonadati</taxon>
        <taxon>Pseudomonadota</taxon>
        <taxon>Gammaproteobacteria</taxon>
        <taxon>Pseudomonadales</taxon>
        <taxon>Pseudomonadaceae</taxon>
        <taxon>Stutzerimonas</taxon>
    </lineage>
</organism>
<dbReference type="Pfam" id="PF02661">
    <property type="entry name" value="Fic"/>
    <property type="match status" value="1"/>
</dbReference>
<dbReference type="InterPro" id="IPR036597">
    <property type="entry name" value="Fido-like_dom_sf"/>
</dbReference>
<comment type="caution">
    <text evidence="4">The sequence shown here is derived from an EMBL/GenBank/DDBJ whole genome shotgun (WGS) entry which is preliminary data.</text>
</comment>
<sequence>MNDQLIRGIHWLEPIVPAYPGYPTDVLELADSLPFLAGQLAGSVAPETAKRLGKLMRLTNSYYSNLIEGHYTEPAELSQRIKRREAKELGLLAITHIQAQEAFERVLDRRSSEITWSDMFGVNLLKSLHRRFFEGAKDAHLRVNEGRLMTPGRLRDESQKDVVVGGHYAPVWESVTPMLNRLQQVYGSANDPRSQLLASMAYHHRLAFVHPFEDGNGRVVRMATHLQLTRVGLGSSLWSISRGLARKRGEYYARLSAADQGRRGDLDGRGQLTQAGLVEFVRFMLSVCKDQIQFTREAMAMPVLRERLARIIQFEPRFIHAGIKPEGARALYLLIIQGEVPRADFKAYFNLHDKTAANQLRELLLLGVVEAPSPKSRDLYPGFPVWFAQLLFPDLHRRFQ</sequence>
<dbReference type="InterPro" id="IPR040198">
    <property type="entry name" value="Fido_containing"/>
</dbReference>
<reference evidence="4" key="1">
    <citation type="submission" date="2022-06" db="EMBL/GenBank/DDBJ databases">
        <title>Detection of beta-lactamases in bacteria of animal origin.</title>
        <authorList>
            <person name="Mlynarcik P."/>
            <person name="Zdarska V."/>
            <person name="Chudobova H."/>
            <person name="Prochazkova P."/>
            <person name="Hricova K."/>
            <person name="Mezerova K."/>
            <person name="Bardon J."/>
            <person name="Dolejska M."/>
            <person name="Sukkar I."/>
            <person name="Kolar M."/>
        </authorList>
    </citation>
    <scope>NUCLEOTIDE SEQUENCE</scope>
    <source>
        <strain evidence="4">S 300-3</strain>
    </source>
</reference>
<protein>
    <submittedName>
        <fullName evidence="4">Fic family protein</fullName>
    </submittedName>
</protein>
<proteinExistence type="predicted"/>
<dbReference type="AlphaFoldDB" id="A0AA41WKR0"/>
<keyword evidence="2" id="KW-0067">ATP-binding</keyword>
<name>A0AA41WKR0_9GAMM</name>
<dbReference type="Proteomes" id="UP001165292">
    <property type="component" value="Unassembled WGS sequence"/>
</dbReference>
<dbReference type="Gene3D" id="1.10.3290.10">
    <property type="entry name" value="Fido-like domain"/>
    <property type="match status" value="1"/>
</dbReference>
<dbReference type="RefSeq" id="WP_244153833.1">
    <property type="nucleotide sequence ID" value="NZ_JAMYBS010000007.1"/>
</dbReference>
<accession>A0AA41WKR0</accession>
<feature type="domain" description="Fido" evidence="3">
    <location>
        <begin position="120"/>
        <end position="286"/>
    </location>
</feature>
<feature type="binding site" evidence="2">
    <location>
        <begin position="164"/>
        <end position="167"/>
    </location>
    <ligand>
        <name>ATP</name>
        <dbReference type="ChEBI" id="CHEBI:30616"/>
    </ligand>
</feature>
<evidence type="ECO:0000256" key="1">
    <source>
        <dbReference type="PIRSR" id="PIRSR640198-1"/>
    </source>
</evidence>
<evidence type="ECO:0000259" key="3">
    <source>
        <dbReference type="PROSITE" id="PS51459"/>
    </source>
</evidence>
<evidence type="ECO:0000313" key="4">
    <source>
        <dbReference type="EMBL" id="MCO7544864.1"/>
    </source>
</evidence>
<dbReference type="GeneID" id="99794148"/>
<keyword evidence="2" id="KW-0547">Nucleotide-binding</keyword>
<feature type="binding site" evidence="2">
    <location>
        <begin position="214"/>
        <end position="221"/>
    </location>
    <ligand>
        <name>ATP</name>
        <dbReference type="ChEBI" id="CHEBI:30616"/>
    </ligand>
</feature>
<dbReference type="GO" id="GO:0005524">
    <property type="term" value="F:ATP binding"/>
    <property type="evidence" value="ECO:0007669"/>
    <property type="project" value="UniProtKB-KW"/>
</dbReference>